<protein>
    <submittedName>
        <fullName evidence="3">META domain-containing protein</fullName>
    </submittedName>
</protein>
<dbReference type="EMBL" id="JADJMS010000048">
    <property type="protein sequence ID" value="MBK7417229.1"/>
    <property type="molecule type" value="Genomic_DNA"/>
</dbReference>
<dbReference type="Proteomes" id="UP000739411">
    <property type="component" value="Unassembled WGS sequence"/>
</dbReference>
<proteinExistence type="predicted"/>
<evidence type="ECO:0000313" key="3">
    <source>
        <dbReference type="EMBL" id="MBK7417229.1"/>
    </source>
</evidence>
<evidence type="ECO:0000256" key="1">
    <source>
        <dbReference type="SAM" id="SignalP"/>
    </source>
</evidence>
<sequence>MKFLFTLALFLSLSACSSTPSMPDEPLLDRYWRAIEIEGKPVTVLNNRAEPHLVLAAENRTHGSDGCNRFNGSYETTAQTLRFGRLASTMMACIPPVDLMSREFNAVLIATNACRIQGKQLTLLDGEGRVRMRLEATALK</sequence>
<dbReference type="InterPro" id="IPR038670">
    <property type="entry name" value="HslJ-like_sf"/>
</dbReference>
<dbReference type="InterPro" id="IPR005184">
    <property type="entry name" value="DUF306_Meta_HslJ"/>
</dbReference>
<dbReference type="InterPro" id="IPR053147">
    <property type="entry name" value="Hsp_HslJ-like"/>
</dbReference>
<keyword evidence="1" id="KW-0732">Signal</keyword>
<dbReference type="Gene3D" id="2.40.128.270">
    <property type="match status" value="1"/>
</dbReference>
<dbReference type="PANTHER" id="PTHR35535:SF1">
    <property type="entry name" value="HEAT SHOCK PROTEIN HSLJ"/>
    <property type="match status" value="1"/>
</dbReference>
<dbReference type="PROSITE" id="PS51257">
    <property type="entry name" value="PROKAR_LIPOPROTEIN"/>
    <property type="match status" value="1"/>
</dbReference>
<feature type="chain" id="PRO_5036774322" evidence="1">
    <location>
        <begin position="24"/>
        <end position="140"/>
    </location>
</feature>
<evidence type="ECO:0000313" key="4">
    <source>
        <dbReference type="Proteomes" id="UP000739411"/>
    </source>
</evidence>
<evidence type="ECO:0000259" key="2">
    <source>
        <dbReference type="Pfam" id="PF03724"/>
    </source>
</evidence>
<feature type="domain" description="DUF306" evidence="2">
    <location>
        <begin position="25"/>
        <end position="134"/>
    </location>
</feature>
<name>A0A935MV18_9RHOO</name>
<feature type="signal peptide" evidence="1">
    <location>
        <begin position="1"/>
        <end position="23"/>
    </location>
</feature>
<dbReference type="Pfam" id="PF03724">
    <property type="entry name" value="META"/>
    <property type="match status" value="1"/>
</dbReference>
<organism evidence="3 4">
    <name type="scientific">Candidatus Dechloromonas phosphorivorans</name>
    <dbReference type="NCBI Taxonomy" id="2899244"/>
    <lineage>
        <taxon>Bacteria</taxon>
        <taxon>Pseudomonadati</taxon>
        <taxon>Pseudomonadota</taxon>
        <taxon>Betaproteobacteria</taxon>
        <taxon>Rhodocyclales</taxon>
        <taxon>Azonexaceae</taxon>
        <taxon>Dechloromonas</taxon>
    </lineage>
</organism>
<dbReference type="PANTHER" id="PTHR35535">
    <property type="entry name" value="HEAT SHOCK PROTEIN HSLJ"/>
    <property type="match status" value="1"/>
</dbReference>
<gene>
    <name evidence="3" type="ORF">IPJ38_21135</name>
</gene>
<comment type="caution">
    <text evidence="3">The sequence shown here is derived from an EMBL/GenBank/DDBJ whole genome shotgun (WGS) entry which is preliminary data.</text>
</comment>
<dbReference type="AlphaFoldDB" id="A0A935MV18"/>
<reference evidence="3 4" key="1">
    <citation type="submission" date="2020-10" db="EMBL/GenBank/DDBJ databases">
        <title>Connecting structure to function with the recovery of over 1000 high-quality activated sludge metagenome-assembled genomes encoding full-length rRNA genes using long-read sequencing.</title>
        <authorList>
            <person name="Singleton C.M."/>
            <person name="Petriglieri F."/>
            <person name="Kristensen J.M."/>
            <person name="Kirkegaard R.H."/>
            <person name="Michaelsen T.Y."/>
            <person name="Andersen M.H."/>
            <person name="Karst S.M."/>
            <person name="Dueholm M.S."/>
            <person name="Nielsen P.H."/>
            <person name="Albertsen M."/>
        </authorList>
    </citation>
    <scope>NUCLEOTIDE SEQUENCE [LARGE SCALE GENOMIC DNA]</scope>
    <source>
        <strain evidence="3">EsbW_18-Q3-R4-48_BATAC.463</strain>
    </source>
</reference>
<accession>A0A935MV18</accession>